<feature type="transmembrane region" description="Helical" evidence="1">
    <location>
        <begin position="40"/>
        <end position="66"/>
    </location>
</feature>
<evidence type="ECO:0000313" key="2">
    <source>
        <dbReference type="EMBL" id="SBT04399.1"/>
    </source>
</evidence>
<evidence type="ECO:0000256" key="1">
    <source>
        <dbReference type="SAM" id="Phobius"/>
    </source>
</evidence>
<keyword evidence="1" id="KW-0812">Transmembrane</keyword>
<proteinExistence type="predicted"/>
<evidence type="ECO:0008006" key="4">
    <source>
        <dbReference type="Google" id="ProtNLM"/>
    </source>
</evidence>
<keyword evidence="1" id="KW-1133">Transmembrane helix</keyword>
<dbReference type="Proteomes" id="UP000199600">
    <property type="component" value="Unassembled WGS sequence"/>
</dbReference>
<evidence type="ECO:0000313" key="3">
    <source>
        <dbReference type="Proteomes" id="UP000199600"/>
    </source>
</evidence>
<protein>
    <recommendedName>
        <fullName evidence="4">Transmembrane protein</fullName>
    </recommendedName>
</protein>
<keyword evidence="3" id="KW-1185">Reference proteome</keyword>
<dbReference type="EMBL" id="FLQY01000033">
    <property type="protein sequence ID" value="SBT04399.1"/>
    <property type="molecule type" value="Genomic_DNA"/>
</dbReference>
<dbReference type="AlphaFoldDB" id="A0A1A8XGU0"/>
<accession>A0A1A8XGU0</accession>
<organism evidence="2 3">
    <name type="scientific">Candidatus Propionivibrio aalborgensis</name>
    <dbReference type="NCBI Taxonomy" id="1860101"/>
    <lineage>
        <taxon>Bacteria</taxon>
        <taxon>Pseudomonadati</taxon>
        <taxon>Pseudomonadota</taxon>
        <taxon>Betaproteobacteria</taxon>
        <taxon>Rhodocyclales</taxon>
        <taxon>Rhodocyclaceae</taxon>
        <taxon>Propionivibrio</taxon>
    </lineage>
</organism>
<gene>
    <name evidence="2" type="ORF">PROAA_1280006</name>
</gene>
<sequence length="235" mass="25521">MMMTDAGVPSLQRYTINKGGLLAYAATFAPGIFQVRRTTWVAAGIGLLALVAGLIWAAVILLGWLVGMAQTAPDAALRTLKQVEEKIPTARERLGDSLPALAPVARGMLDRLEEITPGIRSKLDETVPVLKPAQLPQRDVSGTDLGPVARYPGSVRTLWQREGAYAIVEYEGTMNYAAVLDYYIKGFATQGFVQNVLSTTQNSETHEYTKGPDRITFKATLNTKGLVSVRLQVTL</sequence>
<name>A0A1A8XGU0_9RHOO</name>
<dbReference type="RefSeq" id="WP_186409768.1">
    <property type="nucleotide sequence ID" value="NZ_FLQY01000033.1"/>
</dbReference>
<reference evidence="2 3" key="1">
    <citation type="submission" date="2016-06" db="EMBL/GenBank/DDBJ databases">
        <authorList>
            <person name="Kjaerup R.B."/>
            <person name="Dalgaard T.S."/>
            <person name="Juul-Madsen H.R."/>
        </authorList>
    </citation>
    <scope>NUCLEOTIDE SEQUENCE [LARGE SCALE GENOMIC DNA]</scope>
    <source>
        <strain evidence="2">2</strain>
    </source>
</reference>
<keyword evidence="1" id="KW-0472">Membrane</keyword>